<keyword evidence="1" id="KW-1133">Transmembrane helix</keyword>
<dbReference type="InterPro" id="IPR037185">
    <property type="entry name" value="EmrE-like"/>
</dbReference>
<evidence type="ECO:0000259" key="2">
    <source>
        <dbReference type="Pfam" id="PF00892"/>
    </source>
</evidence>
<feature type="transmembrane region" description="Helical" evidence="1">
    <location>
        <begin position="59"/>
        <end position="76"/>
    </location>
</feature>
<keyword evidence="4" id="KW-1185">Reference proteome</keyword>
<reference evidence="3 4" key="1">
    <citation type="submission" date="2017-07" db="EMBL/GenBank/DDBJ databases">
        <title>Draft Genome Sequences of Select Purple Nonsulfur Bacteria.</title>
        <authorList>
            <person name="Lasarre B."/>
            <person name="Mckinlay J.B."/>
        </authorList>
    </citation>
    <scope>NUCLEOTIDE SEQUENCE [LARGE SCALE GENOMIC DNA]</scope>
    <source>
        <strain evidence="3 4">DSM 5909</strain>
    </source>
</reference>
<dbReference type="InterPro" id="IPR000620">
    <property type="entry name" value="EamA_dom"/>
</dbReference>
<dbReference type="AlphaFoldDB" id="A0A327KU99"/>
<dbReference type="Pfam" id="PF00892">
    <property type="entry name" value="EamA"/>
    <property type="match status" value="1"/>
</dbReference>
<keyword evidence="1" id="KW-0812">Transmembrane</keyword>
<evidence type="ECO:0000313" key="3">
    <source>
        <dbReference type="EMBL" id="RAI42490.1"/>
    </source>
</evidence>
<organism evidence="3 4">
    <name type="scientific">Rhodoplanes roseus</name>
    <dbReference type="NCBI Taxonomy" id="29409"/>
    <lineage>
        <taxon>Bacteria</taxon>
        <taxon>Pseudomonadati</taxon>
        <taxon>Pseudomonadota</taxon>
        <taxon>Alphaproteobacteria</taxon>
        <taxon>Hyphomicrobiales</taxon>
        <taxon>Nitrobacteraceae</taxon>
        <taxon>Rhodoplanes</taxon>
    </lineage>
</organism>
<evidence type="ECO:0000313" key="4">
    <source>
        <dbReference type="Proteomes" id="UP000249130"/>
    </source>
</evidence>
<dbReference type="Proteomes" id="UP000249130">
    <property type="component" value="Unassembled WGS sequence"/>
</dbReference>
<sequence length="77" mass="8238">MSPILLVTLALALYLMATIAWVQALRSVPLSVAFMFNSLAFVLVPVAGFVVFGEPIPRFFLLGLALIIGGILLVTYG</sequence>
<gene>
    <name evidence="3" type="ORF">CH341_19280</name>
</gene>
<dbReference type="SUPFAM" id="SSF103481">
    <property type="entry name" value="Multidrug resistance efflux transporter EmrE"/>
    <property type="match status" value="1"/>
</dbReference>
<comment type="caution">
    <text evidence="3">The sequence shown here is derived from an EMBL/GenBank/DDBJ whole genome shotgun (WGS) entry which is preliminary data.</text>
</comment>
<evidence type="ECO:0000256" key="1">
    <source>
        <dbReference type="SAM" id="Phobius"/>
    </source>
</evidence>
<dbReference type="Gene3D" id="1.10.3730.20">
    <property type="match status" value="1"/>
</dbReference>
<dbReference type="OrthoDB" id="8093672at2"/>
<protein>
    <recommendedName>
        <fullName evidence="2">EamA domain-containing protein</fullName>
    </recommendedName>
</protein>
<dbReference type="GO" id="GO:0016020">
    <property type="term" value="C:membrane"/>
    <property type="evidence" value="ECO:0007669"/>
    <property type="project" value="InterPro"/>
</dbReference>
<feature type="domain" description="EamA" evidence="2">
    <location>
        <begin position="6"/>
        <end position="75"/>
    </location>
</feature>
<proteinExistence type="predicted"/>
<keyword evidence="1" id="KW-0472">Membrane</keyword>
<name>A0A327KU99_9BRAD</name>
<accession>A0A327KU99</accession>
<dbReference type="EMBL" id="NPEX01000150">
    <property type="protein sequence ID" value="RAI42490.1"/>
    <property type="molecule type" value="Genomic_DNA"/>
</dbReference>
<feature type="transmembrane region" description="Helical" evidence="1">
    <location>
        <begin position="34"/>
        <end position="52"/>
    </location>
</feature>